<dbReference type="InterPro" id="IPR025723">
    <property type="entry name" value="ArsA/GET3_ATPase-like"/>
</dbReference>
<name>A0A7Y7B631_STRMO</name>
<dbReference type="Gene3D" id="3.40.50.300">
    <property type="entry name" value="P-loop containing nucleotide triphosphate hydrolases"/>
    <property type="match status" value="1"/>
</dbReference>
<keyword evidence="7" id="KW-1185">Reference proteome</keyword>
<sequence length="476" mass="49424">MRTVLVTGPGGGGRTTAAAAAALAAARQGRRVLLLSCDRGPAPGAVLGGPLPADGGGGGPWTPPVEAVPGMWAARVATDGHFRAVARDLQDRGASLFDLLGAAPLDADELTEVPGAEPLAILAALRAAHADGRWDLVVADMPPVHDTVRLLALPEQLRRYLRRLLPPERQAARALRPMLAQLAGVPMPAARLYETAERWQQELAAVQAVLESAATTVRLVAEPLPATVETLREARAGLALQGCHVDALVLNRLLPDDSADPWLTALAAEQRLACKTLRDDFTADAVPVCELPHLGRSPRGMADLTELAQRAAGRTEGPVEGAGSRPEPQGGRAAGEAADGPGSGPDVRGDAAGAGGTGGDRPRTPAGPGHLAADGLLLGLGAAGPVAERRPEPWSVEDRLKDDGMLVWRLPLPGAERDALGLVRRGDELVVAVGPFRRVLPLPSALRRCSVAGAGLQDGALCVRFIPDPDLWPRTS</sequence>
<evidence type="ECO:0000256" key="2">
    <source>
        <dbReference type="SAM" id="Coils"/>
    </source>
</evidence>
<dbReference type="Pfam" id="PF17886">
    <property type="entry name" value="ArsA_HSP20"/>
    <property type="match status" value="1"/>
</dbReference>
<dbReference type="PANTHER" id="PTHR10803:SF3">
    <property type="entry name" value="ATPASE GET3"/>
    <property type="match status" value="1"/>
</dbReference>
<feature type="compositionally biased region" description="Low complexity" evidence="3">
    <location>
        <begin position="364"/>
        <end position="373"/>
    </location>
</feature>
<dbReference type="Pfam" id="PF02374">
    <property type="entry name" value="ArsA_ATPase"/>
    <property type="match status" value="1"/>
</dbReference>
<evidence type="ECO:0000259" key="4">
    <source>
        <dbReference type="Pfam" id="PF02374"/>
    </source>
</evidence>
<feature type="domain" description="ArsA HSP20-like" evidence="5">
    <location>
        <begin position="404"/>
        <end position="465"/>
    </location>
</feature>
<evidence type="ECO:0000256" key="1">
    <source>
        <dbReference type="ARBA" id="ARBA00011040"/>
    </source>
</evidence>
<dbReference type="InterPro" id="IPR040612">
    <property type="entry name" value="ArsA_HSP20-like"/>
</dbReference>
<dbReference type="InterPro" id="IPR016300">
    <property type="entry name" value="ATPase_ArsA/GET3"/>
</dbReference>
<reference evidence="6 7" key="1">
    <citation type="submission" date="2020-04" db="EMBL/GenBank/DDBJ databases">
        <title>Draft Genome Sequence of Streptomyces morookaense DSM 40503, an 8-azaguanine-producing strain.</title>
        <authorList>
            <person name="Qi J."/>
            <person name="Gao J.-M."/>
        </authorList>
    </citation>
    <scope>NUCLEOTIDE SEQUENCE [LARGE SCALE GENOMIC DNA]</scope>
    <source>
        <strain evidence="6 7">DSM 40503</strain>
    </source>
</reference>
<dbReference type="PANTHER" id="PTHR10803">
    <property type="entry name" value="ARSENICAL PUMP-DRIVING ATPASE ARSENITE-TRANSLOCATING ATPASE"/>
    <property type="match status" value="1"/>
</dbReference>
<dbReference type="EMBL" id="JABBXF010000041">
    <property type="protein sequence ID" value="NVK79703.1"/>
    <property type="molecule type" value="Genomic_DNA"/>
</dbReference>
<accession>A0A7Y7B631</accession>
<gene>
    <name evidence="6" type="ORF">HG542_18810</name>
</gene>
<comment type="caution">
    <text evidence="6">The sequence shown here is derived from an EMBL/GenBank/DDBJ whole genome shotgun (WGS) entry which is preliminary data.</text>
</comment>
<dbReference type="InterPro" id="IPR027417">
    <property type="entry name" value="P-loop_NTPase"/>
</dbReference>
<dbReference type="GO" id="GO:0016887">
    <property type="term" value="F:ATP hydrolysis activity"/>
    <property type="evidence" value="ECO:0007669"/>
    <property type="project" value="InterPro"/>
</dbReference>
<dbReference type="Proteomes" id="UP000587462">
    <property type="component" value="Unassembled WGS sequence"/>
</dbReference>
<dbReference type="RefSeq" id="WP_171082945.1">
    <property type="nucleotide sequence ID" value="NZ_BNBU01000005.1"/>
</dbReference>
<dbReference type="GO" id="GO:0005524">
    <property type="term" value="F:ATP binding"/>
    <property type="evidence" value="ECO:0007669"/>
    <property type="project" value="InterPro"/>
</dbReference>
<evidence type="ECO:0000259" key="5">
    <source>
        <dbReference type="Pfam" id="PF17886"/>
    </source>
</evidence>
<feature type="region of interest" description="Disordered" evidence="3">
    <location>
        <begin position="310"/>
        <end position="373"/>
    </location>
</feature>
<dbReference type="SUPFAM" id="SSF52540">
    <property type="entry name" value="P-loop containing nucleoside triphosphate hydrolases"/>
    <property type="match status" value="1"/>
</dbReference>
<dbReference type="InterPro" id="IPR008978">
    <property type="entry name" value="HSP20-like_chaperone"/>
</dbReference>
<keyword evidence="2" id="KW-0175">Coiled coil</keyword>
<feature type="coiled-coil region" evidence="2">
    <location>
        <begin position="189"/>
        <end position="216"/>
    </location>
</feature>
<dbReference type="Gene3D" id="2.60.40.790">
    <property type="match status" value="1"/>
</dbReference>
<proteinExistence type="inferred from homology"/>
<evidence type="ECO:0000313" key="6">
    <source>
        <dbReference type="EMBL" id="NVK79703.1"/>
    </source>
</evidence>
<feature type="domain" description="ArsA/GET3 Anion-transporting ATPase-like" evidence="4">
    <location>
        <begin position="1"/>
        <end position="309"/>
    </location>
</feature>
<dbReference type="AlphaFoldDB" id="A0A7Y7B631"/>
<comment type="similarity">
    <text evidence="1">Belongs to the arsA ATPase family.</text>
</comment>
<evidence type="ECO:0000256" key="3">
    <source>
        <dbReference type="SAM" id="MobiDB-lite"/>
    </source>
</evidence>
<organism evidence="6 7">
    <name type="scientific">Streptomyces morookaense</name>
    <name type="common">Streptoverticillium morookaense</name>
    <dbReference type="NCBI Taxonomy" id="1970"/>
    <lineage>
        <taxon>Bacteria</taxon>
        <taxon>Bacillati</taxon>
        <taxon>Actinomycetota</taxon>
        <taxon>Actinomycetes</taxon>
        <taxon>Kitasatosporales</taxon>
        <taxon>Streptomycetaceae</taxon>
        <taxon>Streptomyces</taxon>
    </lineage>
</organism>
<evidence type="ECO:0000313" key="7">
    <source>
        <dbReference type="Proteomes" id="UP000587462"/>
    </source>
</evidence>
<protein>
    <submittedName>
        <fullName evidence="6">ArsA family ATPase</fullName>
    </submittedName>
</protein>